<dbReference type="PROSITE" id="PS00974">
    <property type="entry name" value="MANNITOL_DHGENASE"/>
    <property type="match status" value="1"/>
</dbReference>
<dbReference type="PRINTS" id="PR00084">
    <property type="entry name" value="MTLDHDRGNASE"/>
</dbReference>
<evidence type="ECO:0000259" key="3">
    <source>
        <dbReference type="Pfam" id="PF01232"/>
    </source>
</evidence>
<dbReference type="PANTHER" id="PTHR43362">
    <property type="entry name" value="MANNITOL DEHYDROGENASE DSF1-RELATED"/>
    <property type="match status" value="1"/>
</dbReference>
<dbReference type="SUPFAM" id="SSF51735">
    <property type="entry name" value="NAD(P)-binding Rossmann-fold domains"/>
    <property type="match status" value="1"/>
</dbReference>
<dbReference type="InterPro" id="IPR013328">
    <property type="entry name" value="6PGD_dom2"/>
</dbReference>
<feature type="domain" description="Mannitol dehydrogenase C-terminal" evidence="4">
    <location>
        <begin position="287"/>
        <end position="461"/>
    </location>
</feature>
<dbReference type="EMBL" id="CP089982">
    <property type="protein sequence ID" value="WXA95924.1"/>
    <property type="molecule type" value="Genomic_DNA"/>
</dbReference>
<dbReference type="InterPro" id="IPR050988">
    <property type="entry name" value="Mannitol_DH/Oxidoreductase"/>
</dbReference>
<dbReference type="InterPro" id="IPR000669">
    <property type="entry name" value="Mannitol_DH"/>
</dbReference>
<evidence type="ECO:0000313" key="6">
    <source>
        <dbReference type="Proteomes" id="UP001379533"/>
    </source>
</evidence>
<sequence length="493" mass="54397">MAALNRQTLAALPPAVVGPKYDRTAVRAGIAHIGVGAFHRAHLAIYTDRCLANAGQNAWGILGINLLPHDRPLAEAFAAQDGLYSVTEMAPDGTKTSLVLGVMVDYLYAPDGPEAVLARLADPAIRIVSLTITEGGYLLDEQGRFKLDDPTVVHDLAHRDAPHGVFGFIIGALALRRQNGVPPFTVMSCDNLRHNGDQARRACLAYAKAYDPALAAWMETEVDFPNAMVDRITPATDAARRAELNAITGLDDRAPVICEDFIQWVLEDKFRQGRPAWEDVGVQIVDDVTPYEEAKIRLLNGAHQMLSYPAFLAGLRGVDEALRDPLFRDYLRDFLANDSAVWLKSLPGMELTSYQRLLLERFANRAIGDRLDRLCLDGGPKIPGFLVPTLDACLSNGRDARRIAFLLACYDRYIKVRKDDNGESYPLREPNAMRLLQPIIDSPSPMTLLECEELVGTRASKDARFVAQYLALRKQLDEQGVRKTLTALPTLTV</sequence>
<dbReference type="Proteomes" id="UP001379533">
    <property type="component" value="Chromosome"/>
</dbReference>
<dbReference type="InterPro" id="IPR008927">
    <property type="entry name" value="6-PGluconate_DH-like_C_sf"/>
</dbReference>
<dbReference type="Pfam" id="PF08125">
    <property type="entry name" value="Mannitol_dh_C"/>
    <property type="match status" value="1"/>
</dbReference>
<feature type="domain" description="Mannitol dehydrogenase N-terminal" evidence="3">
    <location>
        <begin position="29"/>
        <end position="278"/>
    </location>
</feature>
<accession>A0ABZ2KBA9</accession>
<keyword evidence="1" id="KW-0560">Oxidoreductase</keyword>
<dbReference type="RefSeq" id="WP_394846535.1">
    <property type="nucleotide sequence ID" value="NZ_CP089982.1"/>
</dbReference>
<reference evidence="5 6" key="1">
    <citation type="submission" date="2021-12" db="EMBL/GenBank/DDBJ databases">
        <title>Discovery of the Pendulisporaceae a myxobacterial family with distinct sporulation behavior and unique specialized metabolism.</title>
        <authorList>
            <person name="Garcia R."/>
            <person name="Popoff A."/>
            <person name="Bader C.D."/>
            <person name="Loehr J."/>
            <person name="Walesch S."/>
            <person name="Walt C."/>
            <person name="Boldt J."/>
            <person name="Bunk B."/>
            <person name="Haeckl F.J.F.P.J."/>
            <person name="Gunesch A.P."/>
            <person name="Birkelbach J."/>
            <person name="Nuebel U."/>
            <person name="Pietschmann T."/>
            <person name="Bach T."/>
            <person name="Mueller R."/>
        </authorList>
    </citation>
    <scope>NUCLEOTIDE SEQUENCE [LARGE SCALE GENOMIC DNA]</scope>
    <source>
        <strain evidence="5 6">MSr12523</strain>
    </source>
</reference>
<dbReference type="Gene3D" id="3.40.50.720">
    <property type="entry name" value="NAD(P)-binding Rossmann-like Domain"/>
    <property type="match status" value="1"/>
</dbReference>
<dbReference type="InterPro" id="IPR023027">
    <property type="entry name" value="Mannitol_DH_CS"/>
</dbReference>
<protein>
    <submittedName>
        <fullName evidence="5">Mannitol dehydrogenase family protein</fullName>
    </submittedName>
</protein>
<dbReference type="Pfam" id="PF01232">
    <property type="entry name" value="Mannitol_dh"/>
    <property type="match status" value="1"/>
</dbReference>
<keyword evidence="2" id="KW-0520">NAD</keyword>
<dbReference type="SUPFAM" id="SSF48179">
    <property type="entry name" value="6-phosphogluconate dehydrogenase C-terminal domain-like"/>
    <property type="match status" value="1"/>
</dbReference>
<gene>
    <name evidence="5" type="ORF">LZC95_03615</name>
</gene>
<evidence type="ECO:0000313" key="5">
    <source>
        <dbReference type="EMBL" id="WXA95924.1"/>
    </source>
</evidence>
<dbReference type="Gene3D" id="1.10.1040.10">
    <property type="entry name" value="N-(1-d-carboxylethyl)-l-norvaline Dehydrogenase, domain 2"/>
    <property type="match status" value="1"/>
</dbReference>
<evidence type="ECO:0000256" key="2">
    <source>
        <dbReference type="ARBA" id="ARBA00023027"/>
    </source>
</evidence>
<evidence type="ECO:0000259" key="4">
    <source>
        <dbReference type="Pfam" id="PF08125"/>
    </source>
</evidence>
<dbReference type="InterPro" id="IPR013118">
    <property type="entry name" value="Mannitol_DH_C"/>
</dbReference>
<name>A0ABZ2KBA9_9BACT</name>
<dbReference type="InterPro" id="IPR036291">
    <property type="entry name" value="NAD(P)-bd_dom_sf"/>
</dbReference>
<proteinExistence type="predicted"/>
<keyword evidence="6" id="KW-1185">Reference proteome</keyword>
<dbReference type="InterPro" id="IPR013131">
    <property type="entry name" value="Mannitol_DH_N"/>
</dbReference>
<dbReference type="PANTHER" id="PTHR43362:SF1">
    <property type="entry name" value="MANNITOL DEHYDROGENASE 2-RELATED"/>
    <property type="match status" value="1"/>
</dbReference>
<evidence type="ECO:0000256" key="1">
    <source>
        <dbReference type="ARBA" id="ARBA00023002"/>
    </source>
</evidence>
<organism evidence="5 6">
    <name type="scientific">Pendulispora brunnea</name>
    <dbReference type="NCBI Taxonomy" id="2905690"/>
    <lineage>
        <taxon>Bacteria</taxon>
        <taxon>Pseudomonadati</taxon>
        <taxon>Myxococcota</taxon>
        <taxon>Myxococcia</taxon>
        <taxon>Myxococcales</taxon>
        <taxon>Sorangiineae</taxon>
        <taxon>Pendulisporaceae</taxon>
        <taxon>Pendulispora</taxon>
    </lineage>
</organism>